<keyword evidence="1 3" id="KW-0378">Hydrolase</keyword>
<dbReference type="PROSITE" id="PS01095">
    <property type="entry name" value="GH18_1"/>
    <property type="match status" value="1"/>
</dbReference>
<reference evidence="8" key="1">
    <citation type="journal article" date="2015" name="Insect Biochem. Mol. Biol.">
        <title>Two chitinase 5 genes from Locusta migratoria: molecular characteristics and functional differentiation.</title>
        <authorList>
            <person name="Li D."/>
            <person name="Zhang J."/>
            <person name="Wang Y."/>
            <person name="Liu X."/>
            <person name="Ma E."/>
            <person name="Sun Y."/>
            <person name="Li S."/>
            <person name="Zhu K.Y."/>
            <person name="Zhang J."/>
        </authorList>
    </citation>
    <scope>NUCLEOTIDE SEQUENCE</scope>
</reference>
<dbReference type="SUPFAM" id="SSF51445">
    <property type="entry name" value="(Trans)glycosidases"/>
    <property type="match status" value="1"/>
</dbReference>
<sequence length="491" mass="55007">MRAAPQLVLLLAVAVALAVASDEETTQEDSSTRPTVNSVDEETTTSKSVATHSGTGRRGRVTCYFESWAVYRKRSRYGIEDIPGDMCTHIIYSFVGLNNQTWELQVLDEKLDVVDGGFENFTALRQEFPGVRLQVALGGWAEGGHNYSTMVGHPARRASLVRSVVAFLHRYGFDGFDVDWEYPGNAPRGGVPEDKDDFLCLMQELRAAFDAEGLGWELTMAVPLTEDKLRDGFHVPHLCSIVDAVHVMAYDLRGEWDHFADAHSPLYRRPHDTGAYAKINTHDGLLLWEQMGCPADKLVVGVPFYGHAYKLCANVSDYSPGACIVPCTKNDVCGMSYYQICNEIQNVGDWTVKWDKYGMVPYAYKGRTWVGYENPHSLQIKMNFIKNKGYAGAMMWAVDEDDFQGLCGEPNPLLSVLHNNMKEYVVPESKKTNTVESDMTLELNCKRIRQQPVFPQKGSPDVFDSTVNETLQTLRPNATEKHNEQINTSTT</sequence>
<feature type="signal peptide" evidence="6">
    <location>
        <begin position="1"/>
        <end position="20"/>
    </location>
</feature>
<dbReference type="InterPro" id="IPR001579">
    <property type="entry name" value="Glyco_hydro_18_chit_AS"/>
</dbReference>
<evidence type="ECO:0000313" key="8">
    <source>
        <dbReference type="EMBL" id="AJG35802.1"/>
    </source>
</evidence>
<evidence type="ECO:0000256" key="4">
    <source>
        <dbReference type="RuleBase" id="RU004453"/>
    </source>
</evidence>
<dbReference type="GO" id="GO:0005975">
    <property type="term" value="P:carbohydrate metabolic process"/>
    <property type="evidence" value="ECO:0007669"/>
    <property type="project" value="InterPro"/>
</dbReference>
<dbReference type="GO" id="GO:0008061">
    <property type="term" value="F:chitin binding"/>
    <property type="evidence" value="ECO:0007669"/>
    <property type="project" value="InterPro"/>
</dbReference>
<feature type="region of interest" description="Disordered" evidence="5">
    <location>
        <begin position="23"/>
        <end position="56"/>
    </location>
</feature>
<protein>
    <submittedName>
        <fullName evidence="8">Chitinase 5</fullName>
        <ecNumber evidence="8">3.2.1.14</ecNumber>
    </submittedName>
</protein>
<dbReference type="EC" id="3.2.1.14" evidence="8"/>
<dbReference type="InterPro" id="IPR017853">
    <property type="entry name" value="GH"/>
</dbReference>
<dbReference type="InterPro" id="IPR029070">
    <property type="entry name" value="Chitinase_insertion_sf"/>
</dbReference>
<keyword evidence="2 3" id="KW-0326">Glycosidase</keyword>
<dbReference type="GO" id="GO:0005576">
    <property type="term" value="C:extracellular region"/>
    <property type="evidence" value="ECO:0007669"/>
    <property type="project" value="TreeGrafter"/>
</dbReference>
<dbReference type="EMBL" id="KM397372">
    <property type="protein sequence ID" value="AJG35802.1"/>
    <property type="molecule type" value="mRNA"/>
</dbReference>
<feature type="domain" description="GH18" evidence="7">
    <location>
        <begin position="59"/>
        <end position="424"/>
    </location>
</feature>
<dbReference type="Gene3D" id="3.10.50.10">
    <property type="match status" value="1"/>
</dbReference>
<dbReference type="Gene3D" id="3.20.20.80">
    <property type="entry name" value="Glycosidases"/>
    <property type="match status" value="1"/>
</dbReference>
<dbReference type="GO" id="GO:0008843">
    <property type="term" value="F:endochitinase activity"/>
    <property type="evidence" value="ECO:0007669"/>
    <property type="project" value="UniProtKB-EC"/>
</dbReference>
<proteinExistence type="evidence at transcript level"/>
<dbReference type="FunFam" id="3.20.20.80:FF:000144">
    <property type="entry name" value="Chitinase"/>
    <property type="match status" value="1"/>
</dbReference>
<keyword evidence="6" id="KW-0732">Signal</keyword>
<dbReference type="AlphaFoldDB" id="A0A0B5KM81"/>
<dbReference type="InterPro" id="IPR011583">
    <property type="entry name" value="Chitinase_II/V-like_cat"/>
</dbReference>
<dbReference type="InterPro" id="IPR001223">
    <property type="entry name" value="Glyco_hydro18_cat"/>
</dbReference>
<feature type="chain" id="PRO_5002117721" evidence="6">
    <location>
        <begin position="21"/>
        <end position="491"/>
    </location>
</feature>
<evidence type="ECO:0000259" key="7">
    <source>
        <dbReference type="PROSITE" id="PS51910"/>
    </source>
</evidence>
<evidence type="ECO:0000256" key="6">
    <source>
        <dbReference type="SAM" id="SignalP"/>
    </source>
</evidence>
<dbReference type="PANTHER" id="PTHR11177">
    <property type="entry name" value="CHITINASE"/>
    <property type="match status" value="1"/>
</dbReference>
<dbReference type="PROSITE" id="PS51910">
    <property type="entry name" value="GH18_2"/>
    <property type="match status" value="1"/>
</dbReference>
<gene>
    <name evidence="8" type="primary">Cht5-2</name>
</gene>
<dbReference type="SUPFAM" id="SSF54556">
    <property type="entry name" value="Chitinase insertion domain"/>
    <property type="match status" value="1"/>
</dbReference>
<dbReference type="SMART" id="SM00636">
    <property type="entry name" value="Glyco_18"/>
    <property type="match status" value="1"/>
</dbReference>
<feature type="compositionally biased region" description="Polar residues" evidence="5">
    <location>
        <begin position="45"/>
        <end position="54"/>
    </location>
</feature>
<evidence type="ECO:0000256" key="2">
    <source>
        <dbReference type="ARBA" id="ARBA00023295"/>
    </source>
</evidence>
<name>A0A0B5KM81_LOCMI</name>
<evidence type="ECO:0000256" key="5">
    <source>
        <dbReference type="SAM" id="MobiDB-lite"/>
    </source>
</evidence>
<accession>A0A0B5KM81</accession>
<dbReference type="Pfam" id="PF00704">
    <property type="entry name" value="Glyco_hydro_18"/>
    <property type="match status" value="1"/>
</dbReference>
<evidence type="ECO:0000256" key="3">
    <source>
        <dbReference type="RuleBase" id="RU000489"/>
    </source>
</evidence>
<feature type="compositionally biased region" description="Polar residues" evidence="5">
    <location>
        <begin position="28"/>
        <end position="38"/>
    </location>
</feature>
<dbReference type="PANTHER" id="PTHR11177:SF144">
    <property type="entry name" value="CHITINASE 5"/>
    <property type="match status" value="1"/>
</dbReference>
<organism evidence="8">
    <name type="scientific">Locusta migratoria</name>
    <name type="common">Migratory locust</name>
    <dbReference type="NCBI Taxonomy" id="7004"/>
    <lineage>
        <taxon>Eukaryota</taxon>
        <taxon>Metazoa</taxon>
        <taxon>Ecdysozoa</taxon>
        <taxon>Arthropoda</taxon>
        <taxon>Hexapoda</taxon>
        <taxon>Insecta</taxon>
        <taxon>Pterygota</taxon>
        <taxon>Neoptera</taxon>
        <taxon>Polyneoptera</taxon>
        <taxon>Orthoptera</taxon>
        <taxon>Caelifera</taxon>
        <taxon>Acrididea</taxon>
        <taxon>Acridomorpha</taxon>
        <taxon>Acridoidea</taxon>
        <taxon>Acrididae</taxon>
        <taxon>Oedipodinae</taxon>
        <taxon>Locusta</taxon>
    </lineage>
</organism>
<dbReference type="GO" id="GO:0006032">
    <property type="term" value="P:chitin catabolic process"/>
    <property type="evidence" value="ECO:0007669"/>
    <property type="project" value="TreeGrafter"/>
</dbReference>
<comment type="similarity">
    <text evidence="4">Belongs to the glycosyl hydrolase 18 family.</text>
</comment>
<dbReference type="InterPro" id="IPR050314">
    <property type="entry name" value="Glycosyl_Hydrlase_18"/>
</dbReference>
<evidence type="ECO:0000256" key="1">
    <source>
        <dbReference type="ARBA" id="ARBA00022801"/>
    </source>
</evidence>